<accession>A0A151NT69</accession>
<dbReference type="Proteomes" id="UP000050525">
    <property type="component" value="Unassembled WGS sequence"/>
</dbReference>
<dbReference type="AlphaFoldDB" id="A0A151NT69"/>
<evidence type="ECO:0000313" key="1">
    <source>
        <dbReference type="EMBL" id="KYO39964.1"/>
    </source>
</evidence>
<sequence length="80" mass="8687">MLYTTALQLSIGKAAQPEALEAGLGLWKTLEGELEVATINIRKVDSSSMGPSLCLRINLESALSQTEHLFGLFLIMLLII</sequence>
<comment type="caution">
    <text evidence="1">The sequence shown here is derived from an EMBL/GenBank/DDBJ whole genome shotgun (WGS) entry which is preliminary data.</text>
</comment>
<organism evidence="1 2">
    <name type="scientific">Alligator mississippiensis</name>
    <name type="common">American alligator</name>
    <dbReference type="NCBI Taxonomy" id="8496"/>
    <lineage>
        <taxon>Eukaryota</taxon>
        <taxon>Metazoa</taxon>
        <taxon>Chordata</taxon>
        <taxon>Craniata</taxon>
        <taxon>Vertebrata</taxon>
        <taxon>Euteleostomi</taxon>
        <taxon>Archelosauria</taxon>
        <taxon>Archosauria</taxon>
        <taxon>Crocodylia</taxon>
        <taxon>Alligatoridae</taxon>
        <taxon>Alligatorinae</taxon>
        <taxon>Alligator</taxon>
    </lineage>
</organism>
<name>A0A151NT69_ALLMI</name>
<proteinExistence type="predicted"/>
<protein>
    <submittedName>
        <fullName evidence="1">Uncharacterized protein</fullName>
    </submittedName>
</protein>
<keyword evidence="2" id="KW-1185">Reference proteome</keyword>
<dbReference type="EMBL" id="AKHW03002133">
    <property type="protein sequence ID" value="KYO39964.1"/>
    <property type="molecule type" value="Genomic_DNA"/>
</dbReference>
<evidence type="ECO:0000313" key="2">
    <source>
        <dbReference type="Proteomes" id="UP000050525"/>
    </source>
</evidence>
<gene>
    <name evidence="1" type="ORF">Y1Q_0017047</name>
</gene>
<reference evidence="1 2" key="1">
    <citation type="journal article" date="2012" name="Genome Biol.">
        <title>Sequencing three crocodilian genomes to illuminate the evolution of archosaurs and amniotes.</title>
        <authorList>
            <person name="St John J.A."/>
            <person name="Braun E.L."/>
            <person name="Isberg S.R."/>
            <person name="Miles L.G."/>
            <person name="Chong A.Y."/>
            <person name="Gongora J."/>
            <person name="Dalzell P."/>
            <person name="Moran C."/>
            <person name="Bed'hom B."/>
            <person name="Abzhanov A."/>
            <person name="Burgess S.C."/>
            <person name="Cooksey A.M."/>
            <person name="Castoe T.A."/>
            <person name="Crawford N.G."/>
            <person name="Densmore L.D."/>
            <person name="Drew J.C."/>
            <person name="Edwards S.V."/>
            <person name="Faircloth B.C."/>
            <person name="Fujita M.K."/>
            <person name="Greenwold M.J."/>
            <person name="Hoffmann F.G."/>
            <person name="Howard J.M."/>
            <person name="Iguchi T."/>
            <person name="Janes D.E."/>
            <person name="Khan S.Y."/>
            <person name="Kohno S."/>
            <person name="de Koning A.J."/>
            <person name="Lance S.L."/>
            <person name="McCarthy F.M."/>
            <person name="McCormack J.E."/>
            <person name="Merchant M.E."/>
            <person name="Peterson D.G."/>
            <person name="Pollock D.D."/>
            <person name="Pourmand N."/>
            <person name="Raney B.J."/>
            <person name="Roessler K.A."/>
            <person name="Sanford J.R."/>
            <person name="Sawyer R.H."/>
            <person name="Schmidt C.J."/>
            <person name="Triplett E.W."/>
            <person name="Tuberville T.D."/>
            <person name="Venegas-Anaya M."/>
            <person name="Howard J.T."/>
            <person name="Jarvis E.D."/>
            <person name="Guillette L.J.Jr."/>
            <person name="Glenn T.C."/>
            <person name="Green R.E."/>
            <person name="Ray D.A."/>
        </authorList>
    </citation>
    <scope>NUCLEOTIDE SEQUENCE [LARGE SCALE GENOMIC DNA]</scope>
    <source>
        <strain evidence="1">KSC_2009_1</strain>
    </source>
</reference>